<dbReference type="InterPro" id="IPR002347">
    <property type="entry name" value="SDR_fam"/>
</dbReference>
<dbReference type="SUPFAM" id="SSF51735">
    <property type="entry name" value="NAD(P)-binding Rossmann-fold domains"/>
    <property type="match status" value="1"/>
</dbReference>
<evidence type="ECO:0000313" key="2">
    <source>
        <dbReference type="Proteomes" id="UP000724874"/>
    </source>
</evidence>
<dbReference type="Gene3D" id="3.40.50.720">
    <property type="entry name" value="NAD(P)-binding Rossmann-like Domain"/>
    <property type="match status" value="1"/>
</dbReference>
<organism evidence="1 2">
    <name type="scientific">Gymnopilus junonius</name>
    <name type="common">Spectacular rustgill mushroom</name>
    <name type="synonym">Gymnopilus spectabilis subsp. junonius</name>
    <dbReference type="NCBI Taxonomy" id="109634"/>
    <lineage>
        <taxon>Eukaryota</taxon>
        <taxon>Fungi</taxon>
        <taxon>Dikarya</taxon>
        <taxon>Basidiomycota</taxon>
        <taxon>Agaricomycotina</taxon>
        <taxon>Agaricomycetes</taxon>
        <taxon>Agaricomycetidae</taxon>
        <taxon>Agaricales</taxon>
        <taxon>Agaricineae</taxon>
        <taxon>Hymenogastraceae</taxon>
        <taxon>Gymnopilus</taxon>
    </lineage>
</organism>
<dbReference type="PANTHER" id="PTHR45458">
    <property type="entry name" value="SHORT-CHAIN DEHYDROGENASE/REDUCTASE SDR"/>
    <property type="match status" value="1"/>
</dbReference>
<reference evidence="1" key="1">
    <citation type="submission" date="2020-11" db="EMBL/GenBank/DDBJ databases">
        <authorList>
            <consortium name="DOE Joint Genome Institute"/>
            <person name="Ahrendt S."/>
            <person name="Riley R."/>
            <person name="Andreopoulos W."/>
            <person name="LaButti K."/>
            <person name="Pangilinan J."/>
            <person name="Ruiz-duenas F.J."/>
            <person name="Barrasa J.M."/>
            <person name="Sanchez-Garcia M."/>
            <person name="Camarero S."/>
            <person name="Miyauchi S."/>
            <person name="Serrano A."/>
            <person name="Linde D."/>
            <person name="Babiker R."/>
            <person name="Drula E."/>
            <person name="Ayuso-Fernandez I."/>
            <person name="Pacheco R."/>
            <person name="Padilla G."/>
            <person name="Ferreira P."/>
            <person name="Barriuso J."/>
            <person name="Kellner H."/>
            <person name="Castanera R."/>
            <person name="Alfaro M."/>
            <person name="Ramirez L."/>
            <person name="Pisabarro A.G."/>
            <person name="Kuo A."/>
            <person name="Tritt A."/>
            <person name="Lipzen A."/>
            <person name="He G."/>
            <person name="Yan M."/>
            <person name="Ng V."/>
            <person name="Cullen D."/>
            <person name="Martin F."/>
            <person name="Rosso M.-N."/>
            <person name="Henrissat B."/>
            <person name="Hibbett D."/>
            <person name="Martinez A.T."/>
            <person name="Grigoriev I.V."/>
        </authorList>
    </citation>
    <scope>NUCLEOTIDE SEQUENCE</scope>
    <source>
        <strain evidence="1">AH 44721</strain>
    </source>
</reference>
<dbReference type="GO" id="GO:0016616">
    <property type="term" value="F:oxidoreductase activity, acting on the CH-OH group of donors, NAD or NADP as acceptor"/>
    <property type="evidence" value="ECO:0007669"/>
    <property type="project" value="TreeGrafter"/>
</dbReference>
<proteinExistence type="predicted"/>
<dbReference type="InterPro" id="IPR052184">
    <property type="entry name" value="SDR_enzymes"/>
</dbReference>
<dbReference type="EMBL" id="JADNYJ010000108">
    <property type="protein sequence ID" value="KAF8884422.1"/>
    <property type="molecule type" value="Genomic_DNA"/>
</dbReference>
<dbReference type="OrthoDB" id="7289984at2759"/>
<protein>
    <submittedName>
        <fullName evidence="1">Uncharacterized protein</fullName>
    </submittedName>
</protein>
<dbReference type="Pfam" id="PF00106">
    <property type="entry name" value="adh_short"/>
    <property type="match status" value="1"/>
</dbReference>
<dbReference type="PANTHER" id="PTHR45458:SF3">
    <property type="entry name" value="CHAIN DEHYDROGENASE (ATSC), PUTATIVE-RELATED"/>
    <property type="match status" value="1"/>
</dbReference>
<accession>A0A9P5NDU5</accession>
<dbReference type="AlphaFoldDB" id="A0A9P5NDU5"/>
<keyword evidence="2" id="KW-1185">Reference proteome</keyword>
<comment type="caution">
    <text evidence="1">The sequence shown here is derived from an EMBL/GenBank/DDBJ whole genome shotgun (WGS) entry which is preliminary data.</text>
</comment>
<dbReference type="InterPro" id="IPR036291">
    <property type="entry name" value="NAD(P)-bd_dom_sf"/>
</dbReference>
<sequence length="241" mass="26287">LKNKANFVIATTRSDSTDLYSLASKNKNLKVINLETTNQASVDGAVAAATPFLPNGLDYLVNNAGKNPQPMIEFKELDLDLFSEEMIFNTVAPLRVSRAFLALVKKSEAKKIIFISSVLASSQITFMMVDQFNAYTVANAALNALAHKWGASLKREGVSTAAIHPGKRISLSLQISRTLPTGWTQTELGDPLKEWMSKYAPPRTHLTTDEAGNVVIKISLSKRQVNSGTSMALTSLGKFRL</sequence>
<gene>
    <name evidence="1" type="ORF">CPB84DRAFT_1685889</name>
</gene>
<evidence type="ECO:0000313" key="1">
    <source>
        <dbReference type="EMBL" id="KAF8884422.1"/>
    </source>
</evidence>
<dbReference type="Proteomes" id="UP000724874">
    <property type="component" value="Unassembled WGS sequence"/>
</dbReference>
<feature type="non-terminal residue" evidence="1">
    <location>
        <position position="241"/>
    </location>
</feature>
<name>A0A9P5NDU5_GYMJU</name>